<organism evidence="3 4">
    <name type="scientific">Pseudozyma hubeiensis (strain SY62)</name>
    <name type="common">Yeast</name>
    <dbReference type="NCBI Taxonomy" id="1305764"/>
    <lineage>
        <taxon>Eukaryota</taxon>
        <taxon>Fungi</taxon>
        <taxon>Dikarya</taxon>
        <taxon>Basidiomycota</taxon>
        <taxon>Ustilaginomycotina</taxon>
        <taxon>Ustilaginomycetes</taxon>
        <taxon>Ustilaginales</taxon>
        <taxon>Ustilaginaceae</taxon>
        <taxon>Pseudozyma</taxon>
    </lineage>
</organism>
<keyword evidence="4" id="KW-1185">Reference proteome</keyword>
<keyword evidence="3" id="KW-0645">Protease</keyword>
<feature type="signal peptide" evidence="2">
    <location>
        <begin position="1"/>
        <end position="23"/>
    </location>
</feature>
<protein>
    <submittedName>
        <fullName evidence="3">Dipeptidyl aminopeptidase B</fullName>
    </submittedName>
</protein>
<dbReference type="RefSeq" id="XP_012192353.1">
    <property type="nucleotide sequence ID" value="XM_012336963.1"/>
</dbReference>
<sequence length="295" mass="32324">MRYDFKTIFVHSLVLIQLGVCHAGDYWKAVEALVNKDESSAIAHFLQTGDLGSSSASPSSHQPEALQGSSSQHIIEDPWFGPRLGTFLQDTPSSGETRVASGSASSEYVSPHIDEPPTKIDHIGSVLAPQPLTVDERMTILKPIGDEFASRSSHSAASNLLPYTGQSLTAKLLDEAFGFPKTSMRLFTNDIFVMPSTRSQKPPLASIQDGGMAFTMPRTHHLYIWKMIKSRNSPGCIYQLVGAVESGISTHRIALLLKGFQPARKINVLSRDSIYDESLPSVITAKSQERRLRSQ</sequence>
<evidence type="ECO:0000256" key="1">
    <source>
        <dbReference type="SAM" id="MobiDB-lite"/>
    </source>
</evidence>
<dbReference type="OrthoDB" id="10526567at2759"/>
<proteinExistence type="predicted"/>
<dbReference type="HOGENOM" id="CLU_943746_0_0_1"/>
<dbReference type="GeneID" id="24111632"/>
<keyword evidence="3" id="KW-0031">Aminopeptidase</keyword>
<feature type="chain" id="PRO_5004478120" evidence="2">
    <location>
        <begin position="24"/>
        <end position="295"/>
    </location>
</feature>
<evidence type="ECO:0000313" key="4">
    <source>
        <dbReference type="Proteomes" id="UP000014071"/>
    </source>
</evidence>
<evidence type="ECO:0000256" key="2">
    <source>
        <dbReference type="SAM" id="SignalP"/>
    </source>
</evidence>
<gene>
    <name evidence="3" type="ORF">PHSY_006361</name>
</gene>
<feature type="region of interest" description="Disordered" evidence="1">
    <location>
        <begin position="91"/>
        <end position="110"/>
    </location>
</feature>
<dbReference type="eggNOG" id="ENOG502RDSR">
    <property type="taxonomic scope" value="Eukaryota"/>
</dbReference>
<dbReference type="AlphaFoldDB" id="R9PBM0"/>
<accession>R9PBM0</accession>
<keyword evidence="2" id="KW-0732">Signal</keyword>
<dbReference type="Proteomes" id="UP000014071">
    <property type="component" value="Unassembled WGS sequence"/>
</dbReference>
<evidence type="ECO:0000313" key="3">
    <source>
        <dbReference type="EMBL" id="GAC98766.1"/>
    </source>
</evidence>
<keyword evidence="3" id="KW-0378">Hydrolase</keyword>
<dbReference type="EMBL" id="DF238821">
    <property type="protein sequence ID" value="GAC98766.1"/>
    <property type="molecule type" value="Genomic_DNA"/>
</dbReference>
<feature type="compositionally biased region" description="Polar residues" evidence="1">
    <location>
        <begin position="91"/>
        <end position="108"/>
    </location>
</feature>
<dbReference type="GO" id="GO:0004177">
    <property type="term" value="F:aminopeptidase activity"/>
    <property type="evidence" value="ECO:0007669"/>
    <property type="project" value="UniProtKB-KW"/>
</dbReference>
<name>R9PBM0_PSEHS</name>
<reference evidence="4" key="1">
    <citation type="journal article" date="2013" name="Genome Announc.">
        <title>Draft genome sequence of the basidiomycetous yeast-like fungus Pseudozyma hubeiensis SY62, which produces an abundant amount of the biosurfactant mannosylerythritol lipids.</title>
        <authorList>
            <person name="Konishi M."/>
            <person name="Hatada Y."/>
            <person name="Horiuchi J."/>
        </authorList>
    </citation>
    <scope>NUCLEOTIDE SEQUENCE [LARGE SCALE GENOMIC DNA]</scope>
    <source>
        <strain evidence="4">SY62</strain>
    </source>
</reference>